<reference evidence="2" key="1">
    <citation type="journal article" date="2019" name="Int. J. Syst. Evol. Microbiol.">
        <title>The Global Catalogue of Microorganisms (GCM) 10K type strain sequencing project: providing services to taxonomists for standard genome sequencing and annotation.</title>
        <authorList>
            <consortium name="The Broad Institute Genomics Platform"/>
            <consortium name="The Broad Institute Genome Sequencing Center for Infectious Disease"/>
            <person name="Wu L."/>
            <person name="Ma J."/>
        </authorList>
    </citation>
    <scope>NUCLEOTIDE SEQUENCE [LARGE SCALE GENOMIC DNA]</scope>
    <source>
        <strain evidence="2">IBRC-M 10908</strain>
    </source>
</reference>
<name>A0ABV8U4W3_9ACTN</name>
<sequence>MTFLAAIGTRKGLFLATSEDRRAWDLKGPVNLDPEGFTNVSEMYAIGINPHSKRLYVGADSPHFGSSIWYSDDLGETWQEPDQAPISFPQDLAYRPLDFSENPGIDQPDSPEKNTLKRVWQLTFGHDADTVYAGVEPSALFISKDGGKSFTFNRALWDVPEHVTWGPGAGGAAVHTIVPGDAEGDVTVGVSTGGIYQTQDEGETWTNVSQGISTDYLPEKFPESGQCIHKVARDTSGGYFVQSHGPVFYSEKPSDGWKNVSGGLPTEFGFPVVAHPSKEKTAVVFPVEASLHRFPPGNRLQTWVTEDGGESWTEWSRGLPEGQYFGEALRDGASCDNAEEPGFYFGTRCGDVYAGVYGGEWSTVAENLPDVLCVRAAEV</sequence>
<accession>A0ABV8U4W3</accession>
<dbReference type="PANTHER" id="PTHR43739:SF5">
    <property type="entry name" value="EXO-ALPHA-SIALIDASE"/>
    <property type="match status" value="1"/>
</dbReference>
<comment type="caution">
    <text evidence="1">The sequence shown here is derived from an EMBL/GenBank/DDBJ whole genome shotgun (WGS) entry which is preliminary data.</text>
</comment>
<dbReference type="InterPro" id="IPR052025">
    <property type="entry name" value="Xyloglucanase_GH74"/>
</dbReference>
<evidence type="ECO:0000313" key="1">
    <source>
        <dbReference type="EMBL" id="MFC4338052.1"/>
    </source>
</evidence>
<dbReference type="InterPro" id="IPR015943">
    <property type="entry name" value="WD40/YVTN_repeat-like_dom_sf"/>
</dbReference>
<evidence type="ECO:0000313" key="2">
    <source>
        <dbReference type="Proteomes" id="UP001595823"/>
    </source>
</evidence>
<dbReference type="Proteomes" id="UP001595823">
    <property type="component" value="Unassembled WGS sequence"/>
</dbReference>
<dbReference type="Pfam" id="PF02012">
    <property type="entry name" value="BNR"/>
    <property type="match status" value="1"/>
</dbReference>
<dbReference type="SUPFAM" id="SSF110296">
    <property type="entry name" value="Oligoxyloglucan reducing end-specific cellobiohydrolase"/>
    <property type="match status" value="1"/>
</dbReference>
<keyword evidence="2" id="KW-1185">Reference proteome</keyword>
<dbReference type="Gene3D" id="2.130.10.10">
    <property type="entry name" value="YVTN repeat-like/Quinoprotein amine dehydrogenase"/>
    <property type="match status" value="1"/>
</dbReference>
<protein>
    <submittedName>
        <fullName evidence="1">WD40/YVTN/BNR-like repeat-containing protein</fullName>
    </submittedName>
</protein>
<dbReference type="EMBL" id="JBHSDK010000061">
    <property type="protein sequence ID" value="MFC4338052.1"/>
    <property type="molecule type" value="Genomic_DNA"/>
</dbReference>
<dbReference type="InterPro" id="IPR002860">
    <property type="entry name" value="BNR_rpt"/>
</dbReference>
<dbReference type="CDD" id="cd15482">
    <property type="entry name" value="Sialidase_non-viral"/>
    <property type="match status" value="1"/>
</dbReference>
<dbReference type="PANTHER" id="PTHR43739">
    <property type="entry name" value="XYLOGLUCANASE (EUROFUNG)"/>
    <property type="match status" value="1"/>
</dbReference>
<gene>
    <name evidence="1" type="ORF">ACFPET_22935</name>
</gene>
<proteinExistence type="predicted"/>
<organism evidence="1 2">
    <name type="scientific">Salininema proteolyticum</name>
    <dbReference type="NCBI Taxonomy" id="1607685"/>
    <lineage>
        <taxon>Bacteria</taxon>
        <taxon>Bacillati</taxon>
        <taxon>Actinomycetota</taxon>
        <taxon>Actinomycetes</taxon>
        <taxon>Glycomycetales</taxon>
        <taxon>Glycomycetaceae</taxon>
        <taxon>Salininema</taxon>
    </lineage>
</organism>
<dbReference type="RefSeq" id="WP_380625693.1">
    <property type="nucleotide sequence ID" value="NZ_JBHSDK010000061.1"/>
</dbReference>